<protein>
    <submittedName>
        <fullName evidence="1">(Mediterranean fruit fly) hypothetical protein</fullName>
    </submittedName>
</protein>
<reference evidence="1" key="1">
    <citation type="submission" date="2020-11" db="EMBL/GenBank/DDBJ databases">
        <authorList>
            <person name="Whitehead M."/>
        </authorList>
    </citation>
    <scope>NUCLEOTIDE SEQUENCE</scope>
    <source>
        <strain evidence="1">EGII</strain>
    </source>
</reference>
<dbReference type="Proteomes" id="UP000606786">
    <property type="component" value="Unassembled WGS sequence"/>
</dbReference>
<keyword evidence="2" id="KW-1185">Reference proteome</keyword>
<accession>A0A811UUY8</accession>
<comment type="caution">
    <text evidence="1">The sequence shown here is derived from an EMBL/GenBank/DDBJ whole genome shotgun (WGS) entry which is preliminary data.</text>
</comment>
<dbReference type="EMBL" id="CAJHJT010000034">
    <property type="protein sequence ID" value="CAD7003002.1"/>
    <property type="molecule type" value="Genomic_DNA"/>
</dbReference>
<proteinExistence type="predicted"/>
<name>A0A811UUY8_CERCA</name>
<organism evidence="1 2">
    <name type="scientific">Ceratitis capitata</name>
    <name type="common">Mediterranean fruit fly</name>
    <name type="synonym">Tephritis capitata</name>
    <dbReference type="NCBI Taxonomy" id="7213"/>
    <lineage>
        <taxon>Eukaryota</taxon>
        <taxon>Metazoa</taxon>
        <taxon>Ecdysozoa</taxon>
        <taxon>Arthropoda</taxon>
        <taxon>Hexapoda</taxon>
        <taxon>Insecta</taxon>
        <taxon>Pterygota</taxon>
        <taxon>Neoptera</taxon>
        <taxon>Endopterygota</taxon>
        <taxon>Diptera</taxon>
        <taxon>Brachycera</taxon>
        <taxon>Muscomorpha</taxon>
        <taxon>Tephritoidea</taxon>
        <taxon>Tephritidae</taxon>
        <taxon>Ceratitis</taxon>
        <taxon>Ceratitis</taxon>
    </lineage>
</organism>
<gene>
    <name evidence="1" type="ORF">CCAP1982_LOCUS11465</name>
</gene>
<sequence>MGSLRARYVDRDKGAIKRRALANPLWVANAQRATLKISCQLRALLSTEVLVTVSTNLICANT</sequence>
<evidence type="ECO:0000313" key="2">
    <source>
        <dbReference type="Proteomes" id="UP000606786"/>
    </source>
</evidence>
<dbReference type="AlphaFoldDB" id="A0A811UUY8"/>
<evidence type="ECO:0000313" key="1">
    <source>
        <dbReference type="EMBL" id="CAD7003002.1"/>
    </source>
</evidence>